<reference evidence="6 7" key="1">
    <citation type="submission" date="2017-10" db="EMBL/GenBank/DDBJ databases">
        <title>Novel microbial diversity and functional potential in the marine mammal oral microbiome.</title>
        <authorList>
            <person name="Dudek N.K."/>
            <person name="Sun C.L."/>
            <person name="Burstein D."/>
            <person name="Kantor R.S."/>
            <person name="Aliaga Goltsman D.S."/>
            <person name="Bik E.M."/>
            <person name="Thomas B.C."/>
            <person name="Banfield J.F."/>
            <person name="Relman D.A."/>
        </authorList>
    </citation>
    <scope>NUCLEOTIDE SEQUENCE [LARGE SCALE GENOMIC DNA]</scope>
    <source>
        <strain evidence="6">DOLJORAL78_50_517</strain>
    </source>
</reference>
<evidence type="ECO:0000256" key="4">
    <source>
        <dbReference type="ARBA" id="ARBA00022840"/>
    </source>
</evidence>
<dbReference type="InterPro" id="IPR027417">
    <property type="entry name" value="P-loop_NTPase"/>
</dbReference>
<comment type="similarity">
    <text evidence="1">Belongs to the ABC transporter superfamily.</text>
</comment>
<protein>
    <submittedName>
        <fullName evidence="6">ABC transporter ATP-binding protein</fullName>
    </submittedName>
</protein>
<dbReference type="InterPro" id="IPR003439">
    <property type="entry name" value="ABC_transporter-like_ATP-bd"/>
</dbReference>
<feature type="domain" description="ABC transporter" evidence="5">
    <location>
        <begin position="3"/>
        <end position="235"/>
    </location>
</feature>
<evidence type="ECO:0000259" key="5">
    <source>
        <dbReference type="PROSITE" id="PS50893"/>
    </source>
</evidence>
<dbReference type="GO" id="GO:0016887">
    <property type="term" value="F:ATP hydrolysis activity"/>
    <property type="evidence" value="ECO:0007669"/>
    <property type="project" value="InterPro"/>
</dbReference>
<dbReference type="PANTHER" id="PTHR42794:SF2">
    <property type="entry name" value="ABC TRANSPORTER ATP-BINDING PROTEIN"/>
    <property type="match status" value="1"/>
</dbReference>
<dbReference type="Proteomes" id="UP000229278">
    <property type="component" value="Unassembled WGS sequence"/>
</dbReference>
<evidence type="ECO:0000256" key="1">
    <source>
        <dbReference type="ARBA" id="ARBA00005417"/>
    </source>
</evidence>
<keyword evidence="3" id="KW-0547">Nucleotide-binding</keyword>
<keyword evidence="2" id="KW-0813">Transport</keyword>
<dbReference type="InterPro" id="IPR017871">
    <property type="entry name" value="ABC_transporter-like_CS"/>
</dbReference>
<sequence>MNLSIRSLFWEAEARAIVDDISLDVSAKHLVGLLGPNGSGKSTLLRMIYRLLRPVAGTVLLDDQDVWRMSARDTAQRMAVLPQENSGDFDFSVHEIVIMGRTPHKRMFDGDTKNDHRLVDQALIRVGAADLGRRRFQSLSGGEKQRVLLARALVQQAAIMVLDEPTNHLDIRYQFEIMTLIRDLGVTTIAALHDLNLAAHYCDRLHLIDSGRLIASGTPAEVLTPALIHQVYGVRAEVELTTRSGKPQVTFLPDEGCKPTSAYSG</sequence>
<dbReference type="Gene3D" id="3.40.50.300">
    <property type="entry name" value="P-loop containing nucleotide triphosphate hydrolases"/>
    <property type="match status" value="1"/>
</dbReference>
<evidence type="ECO:0000313" key="7">
    <source>
        <dbReference type="Proteomes" id="UP000229278"/>
    </source>
</evidence>
<dbReference type="SMART" id="SM00382">
    <property type="entry name" value="AAA"/>
    <property type="match status" value="1"/>
</dbReference>
<proteinExistence type="inferred from homology"/>
<comment type="caution">
    <text evidence="6">The sequence shown here is derived from an EMBL/GenBank/DDBJ whole genome shotgun (WGS) entry which is preliminary data.</text>
</comment>
<dbReference type="PROSITE" id="PS00211">
    <property type="entry name" value="ABC_TRANSPORTER_1"/>
    <property type="match status" value="1"/>
</dbReference>
<name>A0A2G6PG60_9GAMM</name>
<dbReference type="InterPro" id="IPR003593">
    <property type="entry name" value="AAA+_ATPase"/>
</dbReference>
<evidence type="ECO:0000256" key="2">
    <source>
        <dbReference type="ARBA" id="ARBA00022448"/>
    </source>
</evidence>
<dbReference type="EMBL" id="PDTV01000004">
    <property type="protein sequence ID" value="PIE83492.1"/>
    <property type="molecule type" value="Genomic_DNA"/>
</dbReference>
<keyword evidence="4 6" id="KW-0067">ATP-binding</keyword>
<dbReference type="SUPFAM" id="SSF52540">
    <property type="entry name" value="P-loop containing nucleoside triphosphate hydrolases"/>
    <property type="match status" value="1"/>
</dbReference>
<dbReference type="GO" id="GO:0005524">
    <property type="term" value="F:ATP binding"/>
    <property type="evidence" value="ECO:0007669"/>
    <property type="project" value="UniProtKB-KW"/>
</dbReference>
<evidence type="ECO:0000256" key="3">
    <source>
        <dbReference type="ARBA" id="ARBA00022741"/>
    </source>
</evidence>
<dbReference type="Pfam" id="PF00005">
    <property type="entry name" value="ABC_tran"/>
    <property type="match status" value="1"/>
</dbReference>
<gene>
    <name evidence="6" type="ORF">CSA09_01100</name>
</gene>
<dbReference type="PANTHER" id="PTHR42794">
    <property type="entry name" value="HEMIN IMPORT ATP-BINDING PROTEIN HMUV"/>
    <property type="match status" value="1"/>
</dbReference>
<accession>A0A2G6PG60</accession>
<organism evidence="6 7">
    <name type="scientific">Candidatus Contendibacter odensensis</name>
    <dbReference type="NCBI Taxonomy" id="1400860"/>
    <lineage>
        <taxon>Bacteria</taxon>
        <taxon>Pseudomonadati</taxon>
        <taxon>Pseudomonadota</taxon>
        <taxon>Gammaproteobacteria</taxon>
        <taxon>Candidatus Competibacteraceae</taxon>
        <taxon>Candidatus Contendibacter</taxon>
    </lineage>
</organism>
<dbReference type="CDD" id="cd03214">
    <property type="entry name" value="ABC_Iron-Siderophores_B12_Hemin"/>
    <property type="match status" value="1"/>
</dbReference>
<dbReference type="AlphaFoldDB" id="A0A2G6PG60"/>
<dbReference type="PROSITE" id="PS50893">
    <property type="entry name" value="ABC_TRANSPORTER_2"/>
    <property type="match status" value="1"/>
</dbReference>
<evidence type="ECO:0000313" key="6">
    <source>
        <dbReference type="EMBL" id="PIE83492.1"/>
    </source>
</evidence>
<dbReference type="FunFam" id="3.40.50.300:FF:000134">
    <property type="entry name" value="Iron-enterobactin ABC transporter ATP-binding protein"/>
    <property type="match status" value="1"/>
</dbReference>